<proteinExistence type="predicted"/>
<gene>
    <name evidence="2" type="ORF">CEXT_408561</name>
</gene>
<evidence type="ECO:0000313" key="3">
    <source>
        <dbReference type="Proteomes" id="UP001054945"/>
    </source>
</evidence>
<reference evidence="2 3" key="1">
    <citation type="submission" date="2021-06" db="EMBL/GenBank/DDBJ databases">
        <title>Caerostris extrusa draft genome.</title>
        <authorList>
            <person name="Kono N."/>
            <person name="Arakawa K."/>
        </authorList>
    </citation>
    <scope>NUCLEOTIDE SEQUENCE [LARGE SCALE GENOMIC DNA]</scope>
</reference>
<keyword evidence="3" id="KW-1185">Reference proteome</keyword>
<feature type="region of interest" description="Disordered" evidence="1">
    <location>
        <begin position="51"/>
        <end position="97"/>
    </location>
</feature>
<organism evidence="2 3">
    <name type="scientific">Caerostris extrusa</name>
    <name type="common">Bark spider</name>
    <name type="synonym">Caerostris bankana</name>
    <dbReference type="NCBI Taxonomy" id="172846"/>
    <lineage>
        <taxon>Eukaryota</taxon>
        <taxon>Metazoa</taxon>
        <taxon>Ecdysozoa</taxon>
        <taxon>Arthropoda</taxon>
        <taxon>Chelicerata</taxon>
        <taxon>Arachnida</taxon>
        <taxon>Araneae</taxon>
        <taxon>Araneomorphae</taxon>
        <taxon>Entelegynae</taxon>
        <taxon>Araneoidea</taxon>
        <taxon>Araneidae</taxon>
        <taxon>Caerostris</taxon>
    </lineage>
</organism>
<comment type="caution">
    <text evidence="2">The sequence shown here is derived from an EMBL/GenBank/DDBJ whole genome shotgun (WGS) entry which is preliminary data.</text>
</comment>
<evidence type="ECO:0000256" key="1">
    <source>
        <dbReference type="SAM" id="MobiDB-lite"/>
    </source>
</evidence>
<evidence type="ECO:0000313" key="2">
    <source>
        <dbReference type="EMBL" id="GIX71622.1"/>
    </source>
</evidence>
<dbReference type="AlphaFoldDB" id="A0AAV4MJ33"/>
<sequence>MWPHKYPFRCIFQRLLKSPISREFFRDISPLFHRNNESILRMISPCFVRKGKKGGKESKSVPRGETEKEEISFWLPPKKNSPNSAPAENENSKQLLI</sequence>
<accession>A0AAV4MJ33</accession>
<dbReference type="Proteomes" id="UP001054945">
    <property type="component" value="Unassembled WGS sequence"/>
</dbReference>
<feature type="compositionally biased region" description="Basic and acidic residues" evidence="1">
    <location>
        <begin position="54"/>
        <end position="71"/>
    </location>
</feature>
<dbReference type="EMBL" id="BPLR01002240">
    <property type="protein sequence ID" value="GIX71622.1"/>
    <property type="molecule type" value="Genomic_DNA"/>
</dbReference>
<protein>
    <submittedName>
        <fullName evidence="2">Uncharacterized protein</fullName>
    </submittedName>
</protein>
<name>A0AAV4MJ33_CAEEX</name>